<evidence type="ECO:0000256" key="1">
    <source>
        <dbReference type="SAM" id="Phobius"/>
    </source>
</evidence>
<keyword evidence="3" id="KW-1185">Reference proteome</keyword>
<dbReference type="EMBL" id="JBHSCO010000006">
    <property type="protein sequence ID" value="MFC4393522.1"/>
    <property type="molecule type" value="Genomic_DNA"/>
</dbReference>
<name>A0ABV8WBK0_9FLAO</name>
<organism evidence="2 3">
    <name type="scientific">Flavobacterium quisquiliarum</name>
    <dbReference type="NCBI Taxonomy" id="1834436"/>
    <lineage>
        <taxon>Bacteria</taxon>
        <taxon>Pseudomonadati</taxon>
        <taxon>Bacteroidota</taxon>
        <taxon>Flavobacteriia</taxon>
        <taxon>Flavobacteriales</taxon>
        <taxon>Flavobacteriaceae</taxon>
        <taxon>Flavobacterium</taxon>
    </lineage>
</organism>
<sequence length="58" mass="6567">MKPLHFNNNSQSSQAGHLRQQDKYHPIVSFLISLNITAVILVIIGFFYLIFTFSIEGG</sequence>
<evidence type="ECO:0000313" key="2">
    <source>
        <dbReference type="EMBL" id="MFC4393522.1"/>
    </source>
</evidence>
<keyword evidence="1" id="KW-0472">Membrane</keyword>
<dbReference type="Proteomes" id="UP001595719">
    <property type="component" value="Unassembled WGS sequence"/>
</dbReference>
<feature type="transmembrane region" description="Helical" evidence="1">
    <location>
        <begin position="27"/>
        <end position="51"/>
    </location>
</feature>
<evidence type="ECO:0000313" key="3">
    <source>
        <dbReference type="Proteomes" id="UP001595719"/>
    </source>
</evidence>
<keyword evidence="1" id="KW-0812">Transmembrane</keyword>
<comment type="caution">
    <text evidence="2">The sequence shown here is derived from an EMBL/GenBank/DDBJ whole genome shotgun (WGS) entry which is preliminary data.</text>
</comment>
<protein>
    <submittedName>
        <fullName evidence="2">Uncharacterized protein</fullName>
    </submittedName>
</protein>
<reference evidence="3" key="1">
    <citation type="journal article" date="2019" name="Int. J. Syst. Evol. Microbiol.">
        <title>The Global Catalogue of Microorganisms (GCM) 10K type strain sequencing project: providing services to taxonomists for standard genome sequencing and annotation.</title>
        <authorList>
            <consortium name="The Broad Institute Genomics Platform"/>
            <consortium name="The Broad Institute Genome Sequencing Center for Infectious Disease"/>
            <person name="Wu L."/>
            <person name="Ma J."/>
        </authorList>
    </citation>
    <scope>NUCLEOTIDE SEQUENCE [LARGE SCALE GENOMIC DNA]</scope>
    <source>
        <strain evidence="3">CGMCC 1.15345</strain>
    </source>
</reference>
<dbReference type="RefSeq" id="WP_179003046.1">
    <property type="nucleotide sequence ID" value="NZ_JBHSCO010000006.1"/>
</dbReference>
<accession>A0ABV8WBK0</accession>
<keyword evidence="1" id="KW-1133">Transmembrane helix</keyword>
<gene>
    <name evidence="2" type="ORF">ACFOY0_21195</name>
</gene>
<proteinExistence type="predicted"/>